<dbReference type="Pfam" id="PF02772">
    <property type="entry name" value="S-AdoMet_synt_M"/>
    <property type="match status" value="1"/>
</dbReference>
<dbReference type="Gene3D" id="3.30.300.10">
    <property type="match status" value="3"/>
</dbReference>
<comment type="caution">
    <text evidence="10">Lacks conserved residue(s) required for the propagation of feature annotation.</text>
</comment>
<feature type="binding site" description="in other chain" evidence="10">
    <location>
        <position position="14"/>
    </location>
    <ligand>
        <name>ATP</name>
        <dbReference type="ChEBI" id="CHEBI:30616"/>
        <note>ligand shared between two neighboring subunits</note>
    </ligand>
</feature>
<evidence type="ECO:0000259" key="15">
    <source>
        <dbReference type="Pfam" id="PF02773"/>
    </source>
</evidence>
<feature type="domain" description="S-adenosylmethionine synthetase C-terminal" evidence="15">
    <location>
        <begin position="236"/>
        <end position="375"/>
    </location>
</feature>
<feature type="binding site" evidence="10">
    <location>
        <position position="269"/>
    </location>
    <ligand>
        <name>ATP</name>
        <dbReference type="ChEBI" id="CHEBI:30616"/>
        <note>ligand shared between two neighboring subunits</note>
    </ligand>
</feature>
<keyword evidence="6 10" id="KW-0547">Nucleotide-binding</keyword>
<keyword evidence="9 10" id="KW-0630">Potassium</keyword>
<dbReference type="AlphaFoldDB" id="A0AAJ1RAU4"/>
<comment type="cofactor">
    <cofactor evidence="10">
        <name>K(+)</name>
        <dbReference type="ChEBI" id="CHEBI:29103"/>
    </cofactor>
    <text evidence="10">Binds 1 potassium ion per subunit.</text>
</comment>
<evidence type="ECO:0000256" key="7">
    <source>
        <dbReference type="ARBA" id="ARBA00022840"/>
    </source>
</evidence>
<comment type="cofactor">
    <cofactor evidence="10">
        <name>Mg(2+)</name>
        <dbReference type="ChEBI" id="CHEBI:18420"/>
    </cofactor>
    <text evidence="10">Binds 2 divalent ions per subunit.</text>
</comment>
<accession>A0AAJ1RAU4</accession>
<evidence type="ECO:0000259" key="14">
    <source>
        <dbReference type="Pfam" id="PF02772"/>
    </source>
</evidence>
<evidence type="ECO:0000256" key="3">
    <source>
        <dbReference type="ARBA" id="ARBA00022563"/>
    </source>
</evidence>
<feature type="binding site" description="in other chain" evidence="10">
    <location>
        <position position="55"/>
    </location>
    <ligand>
        <name>L-methionine</name>
        <dbReference type="ChEBI" id="CHEBI:57844"/>
        <note>ligand shared between two neighboring subunits</note>
    </ligand>
</feature>
<keyword evidence="7 10" id="KW-0067">ATP-binding</keyword>
<dbReference type="Proteomes" id="UP001167919">
    <property type="component" value="Unassembled WGS sequence"/>
</dbReference>
<evidence type="ECO:0000256" key="8">
    <source>
        <dbReference type="ARBA" id="ARBA00022842"/>
    </source>
</evidence>
<dbReference type="SUPFAM" id="SSF55973">
    <property type="entry name" value="S-adenosylmethionine synthetase"/>
    <property type="match status" value="3"/>
</dbReference>
<protein>
    <recommendedName>
        <fullName evidence="10">S-adenosylmethionine synthase</fullName>
        <shortName evidence="10">AdoMet synthase</shortName>
        <ecNumber evidence="10">2.5.1.6</ecNumber>
    </recommendedName>
    <alternativeName>
        <fullName evidence="10">MAT</fullName>
    </alternativeName>
    <alternativeName>
        <fullName evidence="10">Methionine adenosyltransferase</fullName>
    </alternativeName>
</protein>
<evidence type="ECO:0000313" key="17">
    <source>
        <dbReference type="Proteomes" id="UP001167919"/>
    </source>
</evidence>
<evidence type="ECO:0000259" key="13">
    <source>
        <dbReference type="Pfam" id="PF00438"/>
    </source>
</evidence>
<dbReference type="HAMAP" id="MF_00086">
    <property type="entry name" value="S_AdoMet_synth1"/>
    <property type="match status" value="1"/>
</dbReference>
<evidence type="ECO:0000256" key="9">
    <source>
        <dbReference type="ARBA" id="ARBA00022958"/>
    </source>
</evidence>
<feature type="binding site" evidence="10">
    <location>
        <position position="265"/>
    </location>
    <ligand>
        <name>ATP</name>
        <dbReference type="ChEBI" id="CHEBI:30616"/>
        <note>ligand shared between two neighboring subunits</note>
    </ligand>
</feature>
<evidence type="ECO:0000256" key="5">
    <source>
        <dbReference type="ARBA" id="ARBA00022723"/>
    </source>
</evidence>
<feature type="binding site" description="in other chain" evidence="10">
    <location>
        <position position="273"/>
    </location>
    <ligand>
        <name>L-methionine</name>
        <dbReference type="ChEBI" id="CHEBI:57844"/>
        <note>ligand shared between two neighboring subunits</note>
    </ligand>
</feature>
<feature type="binding site" description="in other chain" evidence="10">
    <location>
        <begin position="248"/>
        <end position="249"/>
    </location>
    <ligand>
        <name>ATP</name>
        <dbReference type="ChEBI" id="CHEBI:30616"/>
        <note>ligand shared between two neighboring subunits</note>
    </ligand>
</feature>
<dbReference type="InterPro" id="IPR022636">
    <property type="entry name" value="S-AdoMet_synthetase_sfam"/>
</dbReference>
<keyword evidence="8 10" id="KW-0460">Magnesium</keyword>
<feature type="binding site" evidence="10">
    <location>
        <position position="242"/>
    </location>
    <ligand>
        <name>ATP</name>
        <dbReference type="ChEBI" id="CHEBI:30616"/>
        <note>ligand shared between two neighboring subunits</note>
    </ligand>
</feature>
<comment type="subcellular location">
    <subcellularLocation>
        <location evidence="10 11">Cytoplasm</location>
    </subcellularLocation>
</comment>
<dbReference type="GO" id="GO:0004478">
    <property type="term" value="F:methionine adenosyltransferase activity"/>
    <property type="evidence" value="ECO:0007669"/>
    <property type="project" value="UniProtKB-UniRule"/>
</dbReference>
<comment type="catalytic activity">
    <reaction evidence="10">
        <text>L-methionine + ATP + H2O = S-adenosyl-L-methionine + phosphate + diphosphate</text>
        <dbReference type="Rhea" id="RHEA:21080"/>
        <dbReference type="ChEBI" id="CHEBI:15377"/>
        <dbReference type="ChEBI" id="CHEBI:30616"/>
        <dbReference type="ChEBI" id="CHEBI:33019"/>
        <dbReference type="ChEBI" id="CHEBI:43474"/>
        <dbReference type="ChEBI" id="CHEBI:57844"/>
        <dbReference type="ChEBI" id="CHEBI:59789"/>
        <dbReference type="EC" id="2.5.1.6"/>
    </reaction>
</comment>
<dbReference type="PROSITE" id="PS00377">
    <property type="entry name" value="ADOMET_SYNTHASE_2"/>
    <property type="match status" value="1"/>
</dbReference>
<feature type="domain" description="S-adenosylmethionine synthetase central" evidence="14">
    <location>
        <begin position="115"/>
        <end position="232"/>
    </location>
</feature>
<name>A0AAJ1RAU4_9LACO</name>
<dbReference type="GO" id="GO:0006556">
    <property type="term" value="P:S-adenosylmethionine biosynthetic process"/>
    <property type="evidence" value="ECO:0007669"/>
    <property type="project" value="UniProtKB-UniRule"/>
</dbReference>
<gene>
    <name evidence="10" type="primary">metK</name>
    <name evidence="16" type="ORF">EVC35_00660</name>
</gene>
<dbReference type="EMBL" id="SDWY01000001">
    <property type="protein sequence ID" value="MDN6899520.1"/>
    <property type="molecule type" value="Genomic_DNA"/>
</dbReference>
<feature type="binding site" description="in other chain" evidence="10">
    <location>
        <begin position="166"/>
        <end position="168"/>
    </location>
    <ligand>
        <name>ATP</name>
        <dbReference type="ChEBI" id="CHEBI:30616"/>
        <note>ligand shared between two neighboring subunits</note>
    </ligand>
</feature>
<dbReference type="NCBIfam" id="TIGR01034">
    <property type="entry name" value="metK"/>
    <property type="match status" value="1"/>
</dbReference>
<feature type="binding site" evidence="10">
    <location>
        <position position="242"/>
    </location>
    <ligand>
        <name>L-methionine</name>
        <dbReference type="ChEBI" id="CHEBI:57844"/>
        <note>ligand shared between two neighboring subunits</note>
    </ligand>
</feature>
<evidence type="ECO:0000256" key="6">
    <source>
        <dbReference type="ARBA" id="ARBA00022741"/>
    </source>
</evidence>
<feature type="domain" description="S-adenosylmethionine synthetase N-terminal" evidence="13">
    <location>
        <begin position="3"/>
        <end position="100"/>
    </location>
</feature>
<dbReference type="CDD" id="cd18079">
    <property type="entry name" value="S-AdoMet_synt"/>
    <property type="match status" value="1"/>
</dbReference>
<keyword evidence="3 10" id="KW-0554">One-carbon metabolism</keyword>
<dbReference type="InterPro" id="IPR022628">
    <property type="entry name" value="S-AdoMet_synt_N"/>
</dbReference>
<feature type="binding site" evidence="10">
    <location>
        <position position="16"/>
    </location>
    <ligand>
        <name>Mg(2+)</name>
        <dbReference type="ChEBI" id="CHEBI:18420"/>
    </ligand>
</feature>
<dbReference type="GO" id="GO:0000287">
    <property type="term" value="F:magnesium ion binding"/>
    <property type="evidence" value="ECO:0007669"/>
    <property type="project" value="UniProtKB-UniRule"/>
</dbReference>
<dbReference type="RefSeq" id="WP_301710827.1">
    <property type="nucleotide sequence ID" value="NZ_SDWY01000001.1"/>
</dbReference>
<evidence type="ECO:0000256" key="12">
    <source>
        <dbReference type="RuleBase" id="RU004462"/>
    </source>
</evidence>
<feature type="binding site" description="in other chain" evidence="10">
    <location>
        <position position="98"/>
    </location>
    <ligand>
        <name>L-methionine</name>
        <dbReference type="ChEBI" id="CHEBI:57844"/>
        <note>ligand shared between two neighboring subunits</note>
    </ligand>
</feature>
<dbReference type="GO" id="GO:0006730">
    <property type="term" value="P:one-carbon metabolic process"/>
    <property type="evidence" value="ECO:0007669"/>
    <property type="project" value="UniProtKB-KW"/>
</dbReference>
<feature type="binding site" evidence="10">
    <location>
        <position position="42"/>
    </location>
    <ligand>
        <name>K(+)</name>
        <dbReference type="ChEBI" id="CHEBI:29103"/>
    </ligand>
</feature>
<dbReference type="PANTHER" id="PTHR11964">
    <property type="entry name" value="S-ADENOSYLMETHIONINE SYNTHETASE"/>
    <property type="match status" value="1"/>
</dbReference>
<keyword evidence="10" id="KW-0963">Cytoplasm</keyword>
<keyword evidence="5 10" id="KW-0479">Metal-binding</keyword>
<evidence type="ECO:0000313" key="16">
    <source>
        <dbReference type="EMBL" id="MDN6899520.1"/>
    </source>
</evidence>
<dbReference type="InterPro" id="IPR002133">
    <property type="entry name" value="S-AdoMet_synthetase"/>
</dbReference>
<dbReference type="PIRSF" id="PIRSF000497">
    <property type="entry name" value="MAT"/>
    <property type="match status" value="1"/>
</dbReference>
<feature type="region of interest" description="Flexible loop" evidence="10">
    <location>
        <begin position="98"/>
        <end position="108"/>
    </location>
</feature>
<dbReference type="PROSITE" id="PS00376">
    <property type="entry name" value="ADOMET_SYNTHASE_1"/>
    <property type="match status" value="1"/>
</dbReference>
<dbReference type="FunFam" id="3.30.300.10:FF:000003">
    <property type="entry name" value="S-adenosylmethionine synthase"/>
    <property type="match status" value="1"/>
</dbReference>
<dbReference type="Pfam" id="PF02773">
    <property type="entry name" value="S-AdoMet_synt_C"/>
    <property type="match status" value="1"/>
</dbReference>
<evidence type="ECO:0000256" key="10">
    <source>
        <dbReference type="HAMAP-Rule" id="MF_00086"/>
    </source>
</evidence>
<evidence type="ECO:0000256" key="11">
    <source>
        <dbReference type="RuleBase" id="RU000542"/>
    </source>
</evidence>
<dbReference type="InterPro" id="IPR022631">
    <property type="entry name" value="ADOMET_SYNTHASE_CS"/>
</dbReference>
<keyword evidence="4 10" id="KW-0808">Transferase</keyword>
<dbReference type="Pfam" id="PF00438">
    <property type="entry name" value="S-AdoMet_synt_N"/>
    <property type="match status" value="1"/>
</dbReference>
<organism evidence="16 17">
    <name type="scientific">Oenococcus sicerae</name>
    <dbReference type="NCBI Taxonomy" id="2203724"/>
    <lineage>
        <taxon>Bacteria</taxon>
        <taxon>Bacillati</taxon>
        <taxon>Bacillota</taxon>
        <taxon>Bacilli</taxon>
        <taxon>Lactobacillales</taxon>
        <taxon>Lactobacillaceae</taxon>
        <taxon>Oenococcus</taxon>
    </lineage>
</organism>
<sequence length="388" mass="42047">MKKIFTSESVAIGHPDKVADQIADAILDEVLKQDPLARSAIEVTVSTGDVSIFGELSTKAYVNVRKIATNTIKNIGYVEPQLGFTYDSVNIENKIVEQSPEISTAVNQADDDPDQIGAGDQGIIYGYADNETDDYIPLALQLAHKLMKQLKTVRESADSASYLRPDGKGEVSIEYGDDGKPERIAAVVLSAQHIEGLELEDLRERISRDVIAPVLPTDLVDENTKFFINPSGLWSLGGPQADSGLTGRKIIVDTYGGAAHHGGGAFSGKDATKVDRSGAYYARYVAKNLVAAGVADKLEIQVGYAIGVARPVSINVDTFGTETVSLDKIDAIVEQLFDFRPLAIINQLDLRRPIYLQTAAFGHFGRSDLDLPWEKLDQVSKIQALIAN</sequence>
<comment type="function">
    <text evidence="10">Catalyzes the formation of S-adenosylmethionine (AdoMet) from methionine and ATP. The overall synthetic reaction is composed of two sequential steps, AdoMet formation and the subsequent tripolyphosphate hydrolysis which occurs prior to release of AdoMet from the enzyme.</text>
</comment>
<proteinExistence type="inferred from homology"/>
<dbReference type="EC" id="2.5.1.6" evidence="10"/>
<dbReference type="GO" id="GO:0005737">
    <property type="term" value="C:cytoplasm"/>
    <property type="evidence" value="ECO:0007669"/>
    <property type="project" value="UniProtKB-SubCell"/>
</dbReference>
<comment type="caution">
    <text evidence="16">The sequence shown here is derived from an EMBL/GenBank/DDBJ whole genome shotgun (WGS) entry which is preliminary data.</text>
</comment>
<reference evidence="16" key="1">
    <citation type="submission" date="2019-01" db="EMBL/GenBank/DDBJ databases">
        <title>Oenococcus sicerae UCMA17102.</title>
        <authorList>
            <person name="Cousin F.J."/>
            <person name="Le Guellec R."/>
            <person name="Cretenet M."/>
        </authorList>
    </citation>
    <scope>NUCLEOTIDE SEQUENCE</scope>
    <source>
        <strain evidence="16">UCMA17102</strain>
    </source>
</reference>
<comment type="pathway">
    <text evidence="1 10">Amino-acid biosynthesis; S-adenosyl-L-methionine biosynthesis; S-adenosyl-L-methionine from L-methionine: step 1/1.</text>
</comment>
<evidence type="ECO:0000256" key="2">
    <source>
        <dbReference type="ARBA" id="ARBA00009685"/>
    </source>
</evidence>
<dbReference type="InterPro" id="IPR022629">
    <property type="entry name" value="S-AdoMet_synt_central"/>
</dbReference>
<comment type="similarity">
    <text evidence="2 10 12">Belongs to the AdoMet synthase family.</text>
</comment>
<evidence type="ECO:0000256" key="1">
    <source>
        <dbReference type="ARBA" id="ARBA00005224"/>
    </source>
</evidence>
<comment type="subunit">
    <text evidence="10">Homotetramer; dimer of dimers.</text>
</comment>
<evidence type="ECO:0000256" key="4">
    <source>
        <dbReference type="ARBA" id="ARBA00022679"/>
    </source>
</evidence>
<dbReference type="GO" id="GO:0005524">
    <property type="term" value="F:ATP binding"/>
    <property type="evidence" value="ECO:0007669"/>
    <property type="project" value="UniProtKB-UniRule"/>
</dbReference>
<dbReference type="InterPro" id="IPR022630">
    <property type="entry name" value="S-AdoMet_synt_C"/>
</dbReference>